<protein>
    <submittedName>
        <fullName evidence="1">Uncharacterized protein</fullName>
    </submittedName>
</protein>
<evidence type="ECO:0000313" key="1">
    <source>
        <dbReference type="EMBL" id="CAG8956163.1"/>
    </source>
</evidence>
<keyword evidence="2" id="KW-1185">Reference proteome</keyword>
<dbReference type="OrthoDB" id="3552888at2759"/>
<name>A0A9N9L0Q8_9HELO</name>
<dbReference type="EMBL" id="CAJVRL010000069">
    <property type="protein sequence ID" value="CAG8956163.1"/>
    <property type="molecule type" value="Genomic_DNA"/>
</dbReference>
<accession>A0A9N9L0Q8</accession>
<sequence>MDALVDWEICALSKMIIAAPAMPAAADEGFELPYPISDLMFQVYAQVLKAHPELDEKSILPSAATINYRDSSNAIGHGLTPEC</sequence>
<evidence type="ECO:0000313" key="2">
    <source>
        <dbReference type="Proteomes" id="UP000696280"/>
    </source>
</evidence>
<dbReference type="AlphaFoldDB" id="A0A9N9L0Q8"/>
<reference evidence="1" key="1">
    <citation type="submission" date="2021-07" db="EMBL/GenBank/DDBJ databases">
        <authorList>
            <person name="Durling M."/>
        </authorList>
    </citation>
    <scope>NUCLEOTIDE SEQUENCE</scope>
</reference>
<comment type="caution">
    <text evidence="1">The sequence shown here is derived from an EMBL/GenBank/DDBJ whole genome shotgun (WGS) entry which is preliminary data.</text>
</comment>
<proteinExistence type="predicted"/>
<dbReference type="Proteomes" id="UP000696280">
    <property type="component" value="Unassembled WGS sequence"/>
</dbReference>
<organism evidence="1 2">
    <name type="scientific">Hymenoscyphus fraxineus</name>
    <dbReference type="NCBI Taxonomy" id="746836"/>
    <lineage>
        <taxon>Eukaryota</taxon>
        <taxon>Fungi</taxon>
        <taxon>Dikarya</taxon>
        <taxon>Ascomycota</taxon>
        <taxon>Pezizomycotina</taxon>
        <taxon>Leotiomycetes</taxon>
        <taxon>Helotiales</taxon>
        <taxon>Helotiaceae</taxon>
        <taxon>Hymenoscyphus</taxon>
    </lineage>
</organism>
<gene>
    <name evidence="1" type="ORF">HYFRA_00012080</name>
</gene>